<dbReference type="AlphaFoldDB" id="A0A316TEW1"/>
<dbReference type="Gene3D" id="2.102.10.10">
    <property type="entry name" value="Rieske [2Fe-2S] iron-sulphur domain"/>
    <property type="match status" value="1"/>
</dbReference>
<keyword evidence="2" id="KW-0479">Metal-binding</keyword>
<dbReference type="InterPro" id="IPR036188">
    <property type="entry name" value="FAD/NAD-bd_sf"/>
</dbReference>
<dbReference type="GO" id="GO:0004497">
    <property type="term" value="F:monooxygenase activity"/>
    <property type="evidence" value="ECO:0007669"/>
    <property type="project" value="UniProtKB-ARBA"/>
</dbReference>
<keyword evidence="9" id="KW-1185">Reference proteome</keyword>
<dbReference type="InterPro" id="IPR017941">
    <property type="entry name" value="Rieske_2Fe-2S"/>
</dbReference>
<dbReference type="Gene3D" id="3.30.9.10">
    <property type="entry name" value="D-Amino Acid Oxidase, subunit A, domain 2"/>
    <property type="match status" value="1"/>
</dbReference>
<dbReference type="OrthoDB" id="9767869at2"/>
<dbReference type="Pfam" id="PF00355">
    <property type="entry name" value="Rieske"/>
    <property type="match status" value="1"/>
</dbReference>
<keyword evidence="5" id="KW-1015">Disulfide bond</keyword>
<evidence type="ECO:0000256" key="6">
    <source>
        <dbReference type="SAM" id="MobiDB-lite"/>
    </source>
</evidence>
<dbReference type="InterPro" id="IPR036922">
    <property type="entry name" value="Rieske_2Fe-2S_sf"/>
</dbReference>
<evidence type="ECO:0000256" key="1">
    <source>
        <dbReference type="ARBA" id="ARBA00022714"/>
    </source>
</evidence>
<keyword evidence="4" id="KW-0411">Iron-sulfur</keyword>
<evidence type="ECO:0000313" key="8">
    <source>
        <dbReference type="EMBL" id="PWN02990.1"/>
    </source>
</evidence>
<dbReference type="InterPro" id="IPR006076">
    <property type="entry name" value="FAD-dep_OxRdtase"/>
</dbReference>
<feature type="compositionally biased region" description="Basic residues" evidence="6">
    <location>
        <begin position="490"/>
        <end position="501"/>
    </location>
</feature>
<dbReference type="RefSeq" id="WP_109693792.1">
    <property type="nucleotide sequence ID" value="NZ_QGDD01000004.1"/>
</dbReference>
<proteinExistence type="predicted"/>
<reference evidence="8 9" key="1">
    <citation type="submission" date="2018-05" db="EMBL/GenBank/DDBJ databases">
        <title>Nocardioides silvaticus genome.</title>
        <authorList>
            <person name="Li C."/>
            <person name="Wang G."/>
        </authorList>
    </citation>
    <scope>NUCLEOTIDE SEQUENCE [LARGE SCALE GENOMIC DNA]</scope>
    <source>
        <strain evidence="8 9">CCTCC AB 2018079</strain>
    </source>
</reference>
<dbReference type="GO" id="GO:0016020">
    <property type="term" value="C:membrane"/>
    <property type="evidence" value="ECO:0007669"/>
    <property type="project" value="InterPro"/>
</dbReference>
<dbReference type="SUPFAM" id="SSF50022">
    <property type="entry name" value="ISP domain"/>
    <property type="match status" value="1"/>
</dbReference>
<comment type="caution">
    <text evidence="8">The sequence shown here is derived from an EMBL/GenBank/DDBJ whole genome shotgun (WGS) entry which is preliminary data.</text>
</comment>
<dbReference type="PROSITE" id="PS51296">
    <property type="entry name" value="RIESKE"/>
    <property type="match status" value="1"/>
</dbReference>
<protein>
    <submittedName>
        <fullName evidence="8">FAD-dependent oxidoreductase</fullName>
    </submittedName>
</protein>
<dbReference type="SUPFAM" id="SSF51905">
    <property type="entry name" value="FAD/NAD(P)-binding domain"/>
    <property type="match status" value="1"/>
</dbReference>
<keyword evidence="1" id="KW-0001">2Fe-2S</keyword>
<dbReference type="GO" id="GO:0051537">
    <property type="term" value="F:2 iron, 2 sulfur cluster binding"/>
    <property type="evidence" value="ECO:0007669"/>
    <property type="project" value="UniProtKB-KW"/>
</dbReference>
<dbReference type="Proteomes" id="UP000245507">
    <property type="component" value="Unassembled WGS sequence"/>
</dbReference>
<evidence type="ECO:0000256" key="2">
    <source>
        <dbReference type="ARBA" id="ARBA00022723"/>
    </source>
</evidence>
<evidence type="ECO:0000313" key="9">
    <source>
        <dbReference type="Proteomes" id="UP000245507"/>
    </source>
</evidence>
<evidence type="ECO:0000256" key="3">
    <source>
        <dbReference type="ARBA" id="ARBA00023004"/>
    </source>
</evidence>
<keyword evidence="3" id="KW-0408">Iron</keyword>
<evidence type="ECO:0000256" key="4">
    <source>
        <dbReference type="ARBA" id="ARBA00023014"/>
    </source>
</evidence>
<accession>A0A316TEW1</accession>
<dbReference type="EMBL" id="QGDD01000004">
    <property type="protein sequence ID" value="PWN02990.1"/>
    <property type="molecule type" value="Genomic_DNA"/>
</dbReference>
<evidence type="ECO:0000256" key="5">
    <source>
        <dbReference type="ARBA" id="ARBA00023157"/>
    </source>
</evidence>
<dbReference type="GO" id="GO:0005737">
    <property type="term" value="C:cytoplasm"/>
    <property type="evidence" value="ECO:0007669"/>
    <property type="project" value="TreeGrafter"/>
</dbReference>
<name>A0A316TEW1_9ACTN</name>
<organism evidence="8 9">
    <name type="scientific">Nocardioides silvaticus</name>
    <dbReference type="NCBI Taxonomy" id="2201891"/>
    <lineage>
        <taxon>Bacteria</taxon>
        <taxon>Bacillati</taxon>
        <taxon>Actinomycetota</taxon>
        <taxon>Actinomycetes</taxon>
        <taxon>Propionibacteriales</taxon>
        <taxon>Nocardioidaceae</taxon>
        <taxon>Nocardioides</taxon>
    </lineage>
</organism>
<evidence type="ECO:0000259" key="7">
    <source>
        <dbReference type="PROSITE" id="PS51296"/>
    </source>
</evidence>
<dbReference type="PANTHER" id="PTHR13847:SF274">
    <property type="entry name" value="RIESKE 2FE-2S IRON-SULFUR PROTEIN YHFW-RELATED"/>
    <property type="match status" value="1"/>
</dbReference>
<sequence length="501" mass="53201">MPSFWYDDPAAHVPRIDPVPERADVVVVGAGITGLTTALLLSRAGKHVVVLEARSVGAGTTGHTTGKLSLLQGTKLSQMLRHQSEHVARAYVEGNLEGRDWLARLCEDHGRPLEVRDAVTFALKPQERSTVEEEHRACQRLGLPTTFVDDPDLGVPNHGAVVLKDQYQLDPAPVLDLLLDEFSRHGGLLREGSRVISVSALGGPTVKTDDGVTISCDDVVIATGTPTLDRGLYFAKVEPQRSYVLMYRGTETPGSMLLSAGSPSFSVRDVTGPAGERLLMVGGNGHVVGRAASEHGHLDGLRAWAEEHFPGGTETHAWSAQDYSSHDGLPYIGRLPRGLGHIYVATGYDKWGLTNGTAAGLRLAGELLGEAPSWATPISRRITRPRGAMSLVSTNLKVGLALAKGITLAELQSVDDTPAEGQGSVGRAGVNPLPVGTSTVDGTTCSVVGICTHLGGVLEWNDAERTWDCPLHGSRFSPEGEVIEGPATKPLKRVGRKVPTG</sequence>
<dbReference type="Gene3D" id="3.50.50.60">
    <property type="entry name" value="FAD/NAD(P)-binding domain"/>
    <property type="match status" value="1"/>
</dbReference>
<gene>
    <name evidence="8" type="ORF">DJ010_11485</name>
</gene>
<dbReference type="InterPro" id="IPR005805">
    <property type="entry name" value="Rieske_Fe-S_prot_C"/>
</dbReference>
<dbReference type="GO" id="GO:0046872">
    <property type="term" value="F:metal ion binding"/>
    <property type="evidence" value="ECO:0007669"/>
    <property type="project" value="UniProtKB-KW"/>
</dbReference>
<dbReference type="PANTHER" id="PTHR13847">
    <property type="entry name" value="SARCOSINE DEHYDROGENASE-RELATED"/>
    <property type="match status" value="1"/>
</dbReference>
<dbReference type="GO" id="GO:0016705">
    <property type="term" value="F:oxidoreductase activity, acting on paired donors, with incorporation or reduction of molecular oxygen"/>
    <property type="evidence" value="ECO:0007669"/>
    <property type="project" value="UniProtKB-ARBA"/>
</dbReference>
<feature type="region of interest" description="Disordered" evidence="6">
    <location>
        <begin position="480"/>
        <end position="501"/>
    </location>
</feature>
<dbReference type="PRINTS" id="PR00162">
    <property type="entry name" value="RIESKE"/>
</dbReference>
<dbReference type="Pfam" id="PF01266">
    <property type="entry name" value="DAO"/>
    <property type="match status" value="1"/>
</dbReference>
<feature type="domain" description="Rieske" evidence="7">
    <location>
        <begin position="411"/>
        <end position="501"/>
    </location>
</feature>